<dbReference type="InterPro" id="IPR001650">
    <property type="entry name" value="Helicase_C-like"/>
</dbReference>
<dbReference type="GO" id="GO:0004518">
    <property type="term" value="F:nuclease activity"/>
    <property type="evidence" value="ECO:0007669"/>
    <property type="project" value="UniProtKB-KW"/>
</dbReference>
<organism evidence="5 6">
    <name type="scientific">Candidatus Wolfebacteria bacterium RIFCSPLOWO2_01_FULL_45_19</name>
    <dbReference type="NCBI Taxonomy" id="1802557"/>
    <lineage>
        <taxon>Bacteria</taxon>
        <taxon>Candidatus Wolfeibacteriota</taxon>
    </lineage>
</organism>
<dbReference type="NCBIfam" id="TIGR00631">
    <property type="entry name" value="uvrb"/>
    <property type="match status" value="1"/>
</dbReference>
<dbReference type="SMART" id="SM00487">
    <property type="entry name" value="DEXDc"/>
    <property type="match status" value="1"/>
</dbReference>
<dbReference type="AlphaFoldDB" id="A0A1F8DR05"/>
<evidence type="ECO:0000259" key="4">
    <source>
        <dbReference type="PROSITE" id="PS51194"/>
    </source>
</evidence>
<dbReference type="InterPro" id="IPR014001">
    <property type="entry name" value="Helicase_ATP-bd"/>
</dbReference>
<dbReference type="GO" id="GO:0005524">
    <property type="term" value="F:ATP binding"/>
    <property type="evidence" value="ECO:0007669"/>
    <property type="project" value="InterPro"/>
</dbReference>
<dbReference type="Pfam" id="PF12344">
    <property type="entry name" value="UvrB"/>
    <property type="match status" value="1"/>
</dbReference>
<dbReference type="Pfam" id="PF04851">
    <property type="entry name" value="ResIII"/>
    <property type="match status" value="1"/>
</dbReference>
<dbReference type="InterPro" id="IPR006935">
    <property type="entry name" value="Helicase/UvrB_N"/>
</dbReference>
<evidence type="ECO:0000256" key="2">
    <source>
        <dbReference type="ARBA" id="ARBA00022881"/>
    </source>
</evidence>
<dbReference type="SUPFAM" id="SSF52540">
    <property type="entry name" value="P-loop containing nucleoside triphosphate hydrolases"/>
    <property type="match status" value="2"/>
</dbReference>
<keyword evidence="2" id="KW-0227">DNA damage</keyword>
<sequence length="592" mass="67250">MNFKLISQFKSTGDQAQAVEKLVSGLENGHKRQVLLGITGSGKTFSMSQVIEKANLPALVISPNKTLAAQLYHEFKTFFPQNAVHYFVSYYDYYQPEAYIPATDTYIQKDARINAEIDKLRHAALQSLFTRKDAIIVASVSCIYGLGDPSEYRRIRLQIRNGQKASPADLIRHLNFLQYQRTAKEPSPGEFHLSKNGKELLIHLVTGEKALARFSKNKIISLENGGLPLDILGIYPAKFWIAPKEQLRLARRNIKTELDSRVEELQAASKFEEAERLEKRVKFDLVMLMKAGYVNGVENYSRHLSFREEGEPPFTLLDYFPRPFLTFVDESHIGMPQLKGMYCGDRQRKQTLVDYGFRLPSALDNRPLNFDEFNSKIDSAVFVSATPGEYETELSDGHIAEQLTRPTGILDPILKIKPAKNQVKDLVKEIETRVSRNERVLALTLTKRSAEDLAEYLLERNIKTHYLHSEIKTLRRMELLNDLRRGEVDVIVGINLLREGLDLPEVSLVAILDADREGFLRNYRSLMQMAGRAARSVNGQVILYADFLTDSIKKLVAETTNRRAIQKKHNTLHGIKPQPIQKEISAGFISAA</sequence>
<accession>A0A1F8DR05</accession>
<proteinExistence type="predicted"/>
<protein>
    <submittedName>
        <fullName evidence="5">Excinuclease ABC subunit B</fullName>
    </submittedName>
</protein>
<keyword evidence="2" id="KW-0267">Excision nuclease</keyword>
<dbReference type="PROSITE" id="PS51194">
    <property type="entry name" value="HELICASE_CTER"/>
    <property type="match status" value="1"/>
</dbReference>
<dbReference type="InterPro" id="IPR024759">
    <property type="entry name" value="UvrB_YAD/RRR_dom"/>
</dbReference>
<reference evidence="5 6" key="1">
    <citation type="journal article" date="2016" name="Nat. Commun.">
        <title>Thousands of microbial genomes shed light on interconnected biogeochemical processes in an aquifer system.</title>
        <authorList>
            <person name="Anantharaman K."/>
            <person name="Brown C.T."/>
            <person name="Hug L.A."/>
            <person name="Sharon I."/>
            <person name="Castelle C.J."/>
            <person name="Probst A.J."/>
            <person name="Thomas B.C."/>
            <person name="Singh A."/>
            <person name="Wilkins M.J."/>
            <person name="Karaoz U."/>
            <person name="Brodie E.L."/>
            <person name="Williams K.H."/>
            <person name="Hubbard S.S."/>
            <person name="Banfield J.F."/>
        </authorList>
    </citation>
    <scope>NUCLEOTIDE SEQUENCE [LARGE SCALE GENOMIC DNA]</scope>
</reference>
<dbReference type="GO" id="GO:0009380">
    <property type="term" value="C:excinuclease repair complex"/>
    <property type="evidence" value="ECO:0007669"/>
    <property type="project" value="InterPro"/>
</dbReference>
<evidence type="ECO:0000313" key="6">
    <source>
        <dbReference type="Proteomes" id="UP000178946"/>
    </source>
</evidence>
<keyword evidence="1" id="KW-0228">DNA excision</keyword>
<dbReference type="GO" id="GO:0006289">
    <property type="term" value="P:nucleotide-excision repair"/>
    <property type="evidence" value="ECO:0007669"/>
    <property type="project" value="InterPro"/>
</dbReference>
<dbReference type="InterPro" id="IPR004807">
    <property type="entry name" value="UvrB"/>
</dbReference>
<evidence type="ECO:0000259" key="3">
    <source>
        <dbReference type="PROSITE" id="PS51192"/>
    </source>
</evidence>
<dbReference type="CDD" id="cd18790">
    <property type="entry name" value="SF2_C_UvrB"/>
    <property type="match status" value="1"/>
</dbReference>
<dbReference type="NCBIfam" id="NF003673">
    <property type="entry name" value="PRK05298.1"/>
    <property type="match status" value="1"/>
</dbReference>
<dbReference type="Proteomes" id="UP000178946">
    <property type="component" value="Unassembled WGS sequence"/>
</dbReference>
<dbReference type="GO" id="GO:0016887">
    <property type="term" value="F:ATP hydrolysis activity"/>
    <property type="evidence" value="ECO:0007669"/>
    <property type="project" value="InterPro"/>
</dbReference>
<dbReference type="SMART" id="SM00490">
    <property type="entry name" value="HELICc"/>
    <property type="match status" value="1"/>
</dbReference>
<dbReference type="PANTHER" id="PTHR24029">
    <property type="entry name" value="UVRABC SYSTEM PROTEIN B"/>
    <property type="match status" value="1"/>
</dbReference>
<dbReference type="InterPro" id="IPR027417">
    <property type="entry name" value="P-loop_NTPase"/>
</dbReference>
<dbReference type="PROSITE" id="PS51192">
    <property type="entry name" value="HELICASE_ATP_BIND_1"/>
    <property type="match status" value="1"/>
</dbReference>
<comment type="caution">
    <text evidence="5">The sequence shown here is derived from an EMBL/GenBank/DDBJ whole genome shotgun (WGS) entry which is preliminary data.</text>
</comment>
<dbReference type="Gene3D" id="3.40.50.300">
    <property type="entry name" value="P-loop containing nucleotide triphosphate hydrolases"/>
    <property type="match status" value="3"/>
</dbReference>
<dbReference type="CDD" id="cd17916">
    <property type="entry name" value="DEXHc_UvrB"/>
    <property type="match status" value="1"/>
</dbReference>
<dbReference type="Pfam" id="PF00271">
    <property type="entry name" value="Helicase_C"/>
    <property type="match status" value="1"/>
</dbReference>
<dbReference type="GO" id="GO:0003677">
    <property type="term" value="F:DNA binding"/>
    <property type="evidence" value="ECO:0007669"/>
    <property type="project" value="InterPro"/>
</dbReference>
<feature type="domain" description="Helicase ATP-binding" evidence="3">
    <location>
        <begin position="24"/>
        <end position="155"/>
    </location>
</feature>
<name>A0A1F8DR05_9BACT</name>
<dbReference type="EMBL" id="MGIR01000004">
    <property type="protein sequence ID" value="OGM91057.1"/>
    <property type="molecule type" value="Genomic_DNA"/>
</dbReference>
<evidence type="ECO:0000313" key="5">
    <source>
        <dbReference type="EMBL" id="OGM91057.1"/>
    </source>
</evidence>
<feature type="domain" description="Helicase C-terminal" evidence="4">
    <location>
        <begin position="422"/>
        <end position="584"/>
    </location>
</feature>
<dbReference type="PANTHER" id="PTHR24029:SF0">
    <property type="entry name" value="UVRABC SYSTEM PROTEIN B"/>
    <property type="match status" value="1"/>
</dbReference>
<evidence type="ECO:0000256" key="1">
    <source>
        <dbReference type="ARBA" id="ARBA00022769"/>
    </source>
</evidence>
<keyword evidence="2" id="KW-0234">DNA repair</keyword>
<gene>
    <name evidence="5" type="ORF">A3A20_00475</name>
</gene>
<dbReference type="STRING" id="1802557.A3A20_00475"/>